<dbReference type="EnsemblMetazoa" id="XM_029486417.1">
    <property type="protein sequence ID" value="XP_029342277.1"/>
    <property type="gene ID" value="LOC115033589"/>
</dbReference>
<reference evidence="2" key="2">
    <citation type="submission" date="2022-06" db="UniProtKB">
        <authorList>
            <consortium name="EnsemblMetazoa"/>
        </authorList>
    </citation>
    <scope>IDENTIFICATION</scope>
</reference>
<protein>
    <submittedName>
        <fullName evidence="2">Uncharacterized protein</fullName>
    </submittedName>
</protein>
<dbReference type="OrthoDB" id="6623734at2759"/>
<dbReference type="GeneID" id="115033589"/>
<dbReference type="KEGG" id="api:115033589"/>
<name>A0A8R2NKS4_ACYPI</name>
<organism evidence="2 3">
    <name type="scientific">Acyrthosiphon pisum</name>
    <name type="common">Pea aphid</name>
    <dbReference type="NCBI Taxonomy" id="7029"/>
    <lineage>
        <taxon>Eukaryota</taxon>
        <taxon>Metazoa</taxon>
        <taxon>Ecdysozoa</taxon>
        <taxon>Arthropoda</taxon>
        <taxon>Hexapoda</taxon>
        <taxon>Insecta</taxon>
        <taxon>Pterygota</taxon>
        <taxon>Neoptera</taxon>
        <taxon>Paraneoptera</taxon>
        <taxon>Hemiptera</taxon>
        <taxon>Sternorrhyncha</taxon>
        <taxon>Aphidomorpha</taxon>
        <taxon>Aphidoidea</taxon>
        <taxon>Aphididae</taxon>
        <taxon>Macrosiphini</taxon>
        <taxon>Acyrthosiphon</taxon>
    </lineage>
</organism>
<dbReference type="RefSeq" id="XP_029342277.1">
    <property type="nucleotide sequence ID" value="XM_029486417.1"/>
</dbReference>
<dbReference type="AlphaFoldDB" id="A0A8R2NKS4"/>
<evidence type="ECO:0000256" key="1">
    <source>
        <dbReference type="SAM" id="MobiDB-lite"/>
    </source>
</evidence>
<dbReference type="Proteomes" id="UP000007819">
    <property type="component" value="Chromosome A1"/>
</dbReference>
<evidence type="ECO:0000313" key="3">
    <source>
        <dbReference type="Proteomes" id="UP000007819"/>
    </source>
</evidence>
<feature type="region of interest" description="Disordered" evidence="1">
    <location>
        <begin position="54"/>
        <end position="82"/>
    </location>
</feature>
<proteinExistence type="predicted"/>
<keyword evidence="3" id="KW-1185">Reference proteome</keyword>
<sequence length="114" mass="12744">MSQALSGHGCFQAYLTERTRAQSPSCMHCTAAYNDAELTIFLCPFWNESRAELTRSLGRPPRPEDVADLMCGPRQEDLPTEGRHQVRLLAAEKRNSSLFAAMIESIMGQKEALE</sequence>
<evidence type="ECO:0000313" key="2">
    <source>
        <dbReference type="EnsemblMetazoa" id="XP_029342277.1"/>
    </source>
</evidence>
<accession>A0A8R2NKS4</accession>
<reference evidence="3" key="1">
    <citation type="submission" date="2010-06" db="EMBL/GenBank/DDBJ databases">
        <authorList>
            <person name="Jiang H."/>
            <person name="Abraham K."/>
            <person name="Ali S."/>
            <person name="Alsbrooks S.L."/>
            <person name="Anim B.N."/>
            <person name="Anosike U.S."/>
            <person name="Attaway T."/>
            <person name="Bandaranaike D.P."/>
            <person name="Battles P.K."/>
            <person name="Bell S.N."/>
            <person name="Bell A.V."/>
            <person name="Beltran B."/>
            <person name="Bickham C."/>
            <person name="Bustamante Y."/>
            <person name="Caleb T."/>
            <person name="Canada A."/>
            <person name="Cardenas V."/>
            <person name="Carter K."/>
            <person name="Chacko J."/>
            <person name="Chandrabose M.N."/>
            <person name="Chavez D."/>
            <person name="Chavez A."/>
            <person name="Chen L."/>
            <person name="Chu H.-S."/>
            <person name="Claassen K.J."/>
            <person name="Cockrell R."/>
            <person name="Collins M."/>
            <person name="Cooper J.A."/>
            <person name="Cree A."/>
            <person name="Curry S.M."/>
            <person name="Da Y."/>
            <person name="Dao M.D."/>
            <person name="Das B."/>
            <person name="Davila M.-L."/>
            <person name="Davy-Carroll L."/>
            <person name="Denson S."/>
            <person name="Dinh H."/>
            <person name="Ebong V.E."/>
            <person name="Edwards J.R."/>
            <person name="Egan A."/>
            <person name="El-Daye J."/>
            <person name="Escobedo L."/>
            <person name="Fernandez S."/>
            <person name="Fernando P.R."/>
            <person name="Flagg N."/>
            <person name="Forbes L.D."/>
            <person name="Fowler R.G."/>
            <person name="Fu Q."/>
            <person name="Gabisi R.A."/>
            <person name="Ganer J."/>
            <person name="Garbino Pronczuk A."/>
            <person name="Garcia R.M."/>
            <person name="Garner T."/>
            <person name="Garrett T.E."/>
            <person name="Gonzalez D.A."/>
            <person name="Hamid H."/>
            <person name="Hawkins E.S."/>
            <person name="Hirani K."/>
            <person name="Hogues M.E."/>
            <person name="Hollins B."/>
            <person name="Hsiao C.-H."/>
            <person name="Jabil R."/>
            <person name="James M.L."/>
            <person name="Jhangiani S.N."/>
            <person name="Johnson B."/>
            <person name="Johnson Q."/>
            <person name="Joshi V."/>
            <person name="Kalu J.B."/>
            <person name="Kam C."/>
            <person name="Kashfia A."/>
            <person name="Keebler J."/>
            <person name="Kisamo H."/>
            <person name="Kovar C.L."/>
            <person name="Lago L.A."/>
            <person name="Lai C.-Y."/>
            <person name="Laidlaw J."/>
            <person name="Lara F."/>
            <person name="Le T.-K."/>
            <person name="Lee S.L."/>
            <person name="Legall F.H."/>
            <person name="Lemon S.J."/>
            <person name="Lewis L.R."/>
            <person name="Li B."/>
            <person name="Liu Y."/>
            <person name="Liu Y.-S."/>
            <person name="Lopez J."/>
            <person name="Lozado R.J."/>
            <person name="Lu J."/>
            <person name="Madu R.C."/>
            <person name="Maheshwari M."/>
            <person name="Maheshwari R."/>
            <person name="Malloy K."/>
            <person name="Martinez E."/>
            <person name="Mathew T."/>
            <person name="Mercado I.C."/>
            <person name="Mercado C."/>
            <person name="Meyer B."/>
            <person name="Montgomery K."/>
            <person name="Morgan M.B."/>
            <person name="Munidasa M."/>
            <person name="Nazareth L.V."/>
            <person name="Nelson J."/>
            <person name="Ng B.M."/>
            <person name="Nguyen N.B."/>
            <person name="Nguyen P.Q."/>
            <person name="Nguyen T."/>
            <person name="Obregon M."/>
            <person name="Okwuonu G.O."/>
            <person name="Onwere C.G."/>
            <person name="Orozco G."/>
            <person name="Parra A."/>
            <person name="Patel S."/>
            <person name="Patil S."/>
            <person name="Perez A."/>
            <person name="Perez Y."/>
            <person name="Pham C."/>
            <person name="Primus E.L."/>
            <person name="Pu L.-L."/>
            <person name="Puazo M."/>
            <person name="Qin X."/>
            <person name="Quiroz J.B."/>
            <person name="Reese J."/>
            <person name="Richards S."/>
            <person name="Rives C.M."/>
            <person name="Robberts R."/>
            <person name="Ruiz S.J."/>
            <person name="Ruiz M.J."/>
            <person name="Santibanez J."/>
            <person name="Schneider B.W."/>
            <person name="Sisson I."/>
            <person name="Smith M."/>
            <person name="Sodergren E."/>
            <person name="Song X.-Z."/>
            <person name="Song B.B."/>
            <person name="Summersgill H."/>
            <person name="Thelus R."/>
            <person name="Thornton R.D."/>
            <person name="Trejos Z.Y."/>
            <person name="Usmani K."/>
            <person name="Vattathil S."/>
            <person name="Villasana D."/>
            <person name="Walker D.L."/>
            <person name="Wang S."/>
            <person name="Wang K."/>
            <person name="White C.S."/>
            <person name="Williams A.C."/>
            <person name="Williamson J."/>
            <person name="Wilson K."/>
            <person name="Woghiren I.O."/>
            <person name="Woodworth J.R."/>
            <person name="Worley K.C."/>
            <person name="Wright R.A."/>
            <person name="Wu W."/>
            <person name="Young L."/>
            <person name="Zhang L."/>
            <person name="Zhang J."/>
            <person name="Zhu Y."/>
            <person name="Muzny D.M."/>
            <person name="Weinstock G."/>
            <person name="Gibbs R.A."/>
        </authorList>
    </citation>
    <scope>NUCLEOTIDE SEQUENCE [LARGE SCALE GENOMIC DNA]</scope>
    <source>
        <strain evidence="3">LSR1</strain>
    </source>
</reference>